<protein>
    <submittedName>
        <fullName evidence="3">Macro domain-containing protein</fullName>
    </submittedName>
</protein>
<evidence type="ECO:0000313" key="3">
    <source>
        <dbReference type="EMBL" id="MFL9830183.1"/>
    </source>
</evidence>
<evidence type="ECO:0000256" key="1">
    <source>
        <dbReference type="ARBA" id="ARBA00035885"/>
    </source>
</evidence>
<proteinExistence type="predicted"/>
<comment type="caution">
    <text evidence="3">The sequence shown here is derived from an EMBL/GenBank/DDBJ whole genome shotgun (WGS) entry which is preliminary data.</text>
</comment>
<dbReference type="InterPro" id="IPR050892">
    <property type="entry name" value="ADP-ribose_metab_enzymes"/>
</dbReference>
<feature type="domain" description="Macro" evidence="2">
    <location>
        <begin position="1"/>
        <end position="155"/>
    </location>
</feature>
<gene>
    <name evidence="3" type="ORF">ABS764_04890</name>
</gene>
<dbReference type="CDD" id="cd02901">
    <property type="entry name" value="Macro_Poa1p-like"/>
    <property type="match status" value="1"/>
</dbReference>
<dbReference type="Proteomes" id="UP001629260">
    <property type="component" value="Unassembled WGS sequence"/>
</dbReference>
<dbReference type="EMBL" id="JBELQA010000002">
    <property type="protein sequence ID" value="MFL9830183.1"/>
    <property type="molecule type" value="Genomic_DNA"/>
</dbReference>
<evidence type="ECO:0000259" key="2">
    <source>
        <dbReference type="PROSITE" id="PS51154"/>
    </source>
</evidence>
<comment type="catalytic activity">
    <reaction evidence="1">
        <text>an N-(ADP-alpha-D-ribosyl)-thymidine in DNA + H2O = a thymidine in DNA + ADP-D-ribose</text>
        <dbReference type="Rhea" id="RHEA:71655"/>
        <dbReference type="Rhea" id="RHEA-COMP:13556"/>
        <dbReference type="Rhea" id="RHEA-COMP:18051"/>
        <dbReference type="ChEBI" id="CHEBI:15377"/>
        <dbReference type="ChEBI" id="CHEBI:57967"/>
        <dbReference type="ChEBI" id="CHEBI:137386"/>
        <dbReference type="ChEBI" id="CHEBI:191199"/>
    </reaction>
    <physiologicalReaction direction="left-to-right" evidence="1">
        <dbReference type="Rhea" id="RHEA:71656"/>
    </physiologicalReaction>
</comment>
<dbReference type="PANTHER" id="PTHR12521">
    <property type="entry name" value="PROTEIN C6ORF130"/>
    <property type="match status" value="1"/>
</dbReference>
<evidence type="ECO:0000313" key="4">
    <source>
        <dbReference type="Proteomes" id="UP001629260"/>
    </source>
</evidence>
<organism evidence="3 4">
    <name type="scientific">Flavobacterium plantiphilum</name>
    <dbReference type="NCBI Taxonomy" id="3163297"/>
    <lineage>
        <taxon>Bacteria</taxon>
        <taxon>Pseudomonadati</taxon>
        <taxon>Bacteroidota</taxon>
        <taxon>Flavobacteriia</taxon>
        <taxon>Flavobacteriales</taxon>
        <taxon>Flavobacteriaceae</taxon>
        <taxon>Flavobacterium</taxon>
    </lineage>
</organism>
<dbReference type="RefSeq" id="WP_408080552.1">
    <property type="nucleotide sequence ID" value="NZ_JBELQA010000002.1"/>
</dbReference>
<sequence>MLKFIKGNLLESEAEALVNTVNTVGVMGKGIALQFKNQFPNNYKIYAKACKNNEFHIGELLVTEEISLLGGNKIIINFPTKTDWRKPSEYSYIEKGMIELVKVIKERNIKSIAIPPLGAGNGGLDWDKVSRMMQYYLKDLDIDIEIFQPNTAIEEVLKRERVKLTPARAMLLSVLFELVRNGEFVSEFAAEKVAYFLQKFGAKENFKLEFSANFYGPYSGKVKHVLYYLNGSYITGYSSKDKKPFEEIALRANTEQEIIEFLSLPENLKYAEIVNKTKDFLKGFYSSFGLELLSTIDFIIETKKTKSEEIIISHLEQWSERKKSFSKFIKIAISNIEKHQLQ</sequence>
<keyword evidence="4" id="KW-1185">Reference proteome</keyword>
<dbReference type="SUPFAM" id="SSF52949">
    <property type="entry name" value="Macro domain-like"/>
    <property type="match status" value="1"/>
</dbReference>
<name>A0ABW8XRB8_9FLAO</name>
<accession>A0ABW8XRB8</accession>
<reference evidence="3 4" key="1">
    <citation type="submission" date="2024-06" db="EMBL/GenBank/DDBJ databases">
        <authorList>
            <person name="Kaempfer P."/>
            <person name="Viver T."/>
        </authorList>
    </citation>
    <scope>NUCLEOTIDE SEQUENCE [LARGE SCALE GENOMIC DNA]</scope>
    <source>
        <strain evidence="3 4">ST-87</strain>
    </source>
</reference>
<dbReference type="InterPro" id="IPR043472">
    <property type="entry name" value="Macro_dom-like"/>
</dbReference>
<dbReference type="InterPro" id="IPR002589">
    <property type="entry name" value="Macro_dom"/>
</dbReference>
<dbReference type="PROSITE" id="PS51154">
    <property type="entry name" value="MACRO"/>
    <property type="match status" value="1"/>
</dbReference>
<dbReference type="PANTHER" id="PTHR12521:SF0">
    <property type="entry name" value="ADP-RIBOSE GLYCOHYDROLASE OARD1"/>
    <property type="match status" value="1"/>
</dbReference>
<dbReference type="Gene3D" id="3.40.220.10">
    <property type="entry name" value="Leucine Aminopeptidase, subunit E, domain 1"/>
    <property type="match status" value="1"/>
</dbReference>
<dbReference type="SMART" id="SM00506">
    <property type="entry name" value="A1pp"/>
    <property type="match status" value="1"/>
</dbReference>
<dbReference type="Pfam" id="PF01661">
    <property type="entry name" value="Macro"/>
    <property type="match status" value="1"/>
</dbReference>